<accession>A0A8S5VH97</accession>
<evidence type="ECO:0000313" key="1">
    <source>
        <dbReference type="EMBL" id="DAG05959.1"/>
    </source>
</evidence>
<sequence>MYYFLLISLFSFLSSSVSNNDSKSSYLLYASSKTLNVPANPA</sequence>
<protein>
    <submittedName>
        <fullName evidence="1">Uncharacterized protein</fullName>
    </submittedName>
</protein>
<name>A0A8S5VH97_9CAUD</name>
<organism evidence="1">
    <name type="scientific">Myoviridae sp. ctkfK18</name>
    <dbReference type="NCBI Taxonomy" id="2825165"/>
    <lineage>
        <taxon>Viruses</taxon>
        <taxon>Duplodnaviria</taxon>
        <taxon>Heunggongvirae</taxon>
        <taxon>Uroviricota</taxon>
        <taxon>Caudoviricetes</taxon>
    </lineage>
</organism>
<proteinExistence type="predicted"/>
<dbReference type="EMBL" id="BK016265">
    <property type="protein sequence ID" value="DAG05959.1"/>
    <property type="molecule type" value="Genomic_DNA"/>
</dbReference>
<reference evidence="1" key="1">
    <citation type="journal article" date="2021" name="Proc. Natl. Acad. Sci. U.S.A.">
        <title>A Catalog of Tens of Thousands of Viruses from Human Metagenomes Reveals Hidden Associations with Chronic Diseases.</title>
        <authorList>
            <person name="Tisza M.J."/>
            <person name="Buck C.B."/>
        </authorList>
    </citation>
    <scope>NUCLEOTIDE SEQUENCE</scope>
    <source>
        <strain evidence="1">CtkfK18</strain>
    </source>
</reference>